<evidence type="ECO:0000313" key="8">
    <source>
        <dbReference type="EMBL" id="RXT37779.1"/>
    </source>
</evidence>
<feature type="transmembrane region" description="Helical" evidence="7">
    <location>
        <begin position="271"/>
        <end position="290"/>
    </location>
</feature>
<name>A0A4Q1UPR5_9BRAD</name>
<keyword evidence="3" id="KW-1003">Cell membrane</keyword>
<keyword evidence="4 7" id="KW-0812">Transmembrane</keyword>
<evidence type="ECO:0000256" key="4">
    <source>
        <dbReference type="ARBA" id="ARBA00022692"/>
    </source>
</evidence>
<gene>
    <name evidence="8" type="ORF">B5V03_31480</name>
</gene>
<comment type="similarity">
    <text evidence="2">Belongs to the UPF0324 family.</text>
</comment>
<proteinExistence type="inferred from homology"/>
<evidence type="ECO:0000256" key="3">
    <source>
        <dbReference type="ARBA" id="ARBA00022475"/>
    </source>
</evidence>
<reference evidence="8 9" key="1">
    <citation type="submission" date="2017-03" db="EMBL/GenBank/DDBJ databases">
        <authorList>
            <person name="Safronova V.I."/>
            <person name="Sazanova A.L."/>
            <person name="Chirak E.R."/>
        </authorList>
    </citation>
    <scope>NUCLEOTIDE SEQUENCE [LARGE SCALE GENOMIC DNA]</scope>
    <source>
        <strain evidence="8 9">Opo-243</strain>
    </source>
</reference>
<evidence type="ECO:0000256" key="7">
    <source>
        <dbReference type="SAM" id="Phobius"/>
    </source>
</evidence>
<feature type="transmembrane region" description="Helical" evidence="7">
    <location>
        <begin position="145"/>
        <end position="166"/>
    </location>
</feature>
<accession>A0A4Q1UPR5</accession>
<dbReference type="InterPro" id="IPR018383">
    <property type="entry name" value="UPF0324_pro"/>
</dbReference>
<keyword evidence="6 7" id="KW-0472">Membrane</keyword>
<evidence type="ECO:0000256" key="5">
    <source>
        <dbReference type="ARBA" id="ARBA00022989"/>
    </source>
</evidence>
<comment type="subcellular location">
    <subcellularLocation>
        <location evidence="1">Cell membrane</location>
        <topology evidence="1">Multi-pass membrane protein</topology>
    </subcellularLocation>
</comment>
<comment type="caution">
    <text evidence="8">The sequence shown here is derived from an EMBL/GenBank/DDBJ whole genome shotgun (WGS) entry which is preliminary data.</text>
</comment>
<dbReference type="GO" id="GO:0005886">
    <property type="term" value="C:plasma membrane"/>
    <property type="evidence" value="ECO:0007669"/>
    <property type="project" value="UniProtKB-SubCell"/>
</dbReference>
<evidence type="ECO:0000256" key="1">
    <source>
        <dbReference type="ARBA" id="ARBA00004651"/>
    </source>
</evidence>
<feature type="transmembrane region" description="Helical" evidence="7">
    <location>
        <begin position="50"/>
        <end position="69"/>
    </location>
</feature>
<sequence length="352" mass="36059">MTSAIDFRTSPVKSVIRETIASRAKPARAVIPGVALAGAIALVAKLLHGVPGIATFSPMILAIAIGISMRNLVGTRSFAAPGIAFSMRRLLRTAIVLLGFQITLTQLAAVGARGLLIVIGTLVATFAFTLATGRALGVDRKLTELIAAGTSICGASAVVATNSVTGASDEDVAYAIACVTIFGSIAMFVYPVLPHLLHLDGAAYGLWSGASIHEIAQVAAASFQNSQRAGEIATVAKLARVMLLAPVVLALSVGSRLAARGAPGRPAAPSLPWFAIGFVAVTALNSVVTIPAGVRDATITLSTFLLTIALAAMGLETDVSKLYARGVRPAILGALAFLFIATFSLALIKFMG</sequence>
<feature type="transmembrane region" description="Helical" evidence="7">
    <location>
        <begin position="238"/>
        <end position="259"/>
    </location>
</feature>
<dbReference type="Proteomes" id="UP000290819">
    <property type="component" value="Unassembled WGS sequence"/>
</dbReference>
<feature type="transmembrane region" description="Helical" evidence="7">
    <location>
        <begin position="172"/>
        <end position="193"/>
    </location>
</feature>
<dbReference type="PANTHER" id="PTHR30106:SF2">
    <property type="entry name" value="UPF0324 INNER MEMBRANE PROTEIN YEIH"/>
    <property type="match status" value="1"/>
</dbReference>
<organism evidence="8 9">
    <name type="scientific">Bradyrhizobium betae</name>
    <dbReference type="NCBI Taxonomy" id="244734"/>
    <lineage>
        <taxon>Bacteria</taxon>
        <taxon>Pseudomonadati</taxon>
        <taxon>Pseudomonadota</taxon>
        <taxon>Alphaproteobacteria</taxon>
        <taxon>Hyphomicrobiales</taxon>
        <taxon>Nitrobacteraceae</taxon>
        <taxon>Bradyrhizobium</taxon>
    </lineage>
</organism>
<dbReference type="Pfam" id="PF03601">
    <property type="entry name" value="Cons_hypoth698"/>
    <property type="match status" value="1"/>
</dbReference>
<feature type="transmembrane region" description="Helical" evidence="7">
    <location>
        <begin position="327"/>
        <end position="348"/>
    </location>
</feature>
<keyword evidence="9" id="KW-1185">Reference proteome</keyword>
<feature type="transmembrane region" description="Helical" evidence="7">
    <location>
        <begin position="90"/>
        <end position="109"/>
    </location>
</feature>
<evidence type="ECO:0000256" key="6">
    <source>
        <dbReference type="ARBA" id="ARBA00023136"/>
    </source>
</evidence>
<evidence type="ECO:0000256" key="2">
    <source>
        <dbReference type="ARBA" id="ARBA00007977"/>
    </source>
</evidence>
<feature type="transmembrane region" description="Helical" evidence="7">
    <location>
        <begin position="115"/>
        <end position="133"/>
    </location>
</feature>
<dbReference type="AlphaFoldDB" id="A0A4Q1UPR5"/>
<dbReference type="OrthoDB" id="5393513at2"/>
<dbReference type="PANTHER" id="PTHR30106">
    <property type="entry name" value="INNER MEMBRANE PROTEIN YEIH-RELATED"/>
    <property type="match status" value="1"/>
</dbReference>
<feature type="transmembrane region" description="Helical" evidence="7">
    <location>
        <begin position="27"/>
        <end position="44"/>
    </location>
</feature>
<dbReference type="RefSeq" id="WP_129274352.1">
    <property type="nucleotide sequence ID" value="NZ_MZXW01000047.1"/>
</dbReference>
<evidence type="ECO:0000313" key="9">
    <source>
        <dbReference type="Proteomes" id="UP000290819"/>
    </source>
</evidence>
<protein>
    <submittedName>
        <fullName evidence="8">Uncharacterized protein</fullName>
    </submittedName>
</protein>
<dbReference type="EMBL" id="MZXW01000047">
    <property type="protein sequence ID" value="RXT37779.1"/>
    <property type="molecule type" value="Genomic_DNA"/>
</dbReference>
<feature type="transmembrane region" description="Helical" evidence="7">
    <location>
        <begin position="297"/>
        <end position="315"/>
    </location>
</feature>
<keyword evidence="5 7" id="KW-1133">Transmembrane helix</keyword>